<dbReference type="Proteomes" id="UP000625976">
    <property type="component" value="Unassembled WGS sequence"/>
</dbReference>
<comment type="caution">
    <text evidence="1">The sequence shown here is derived from an EMBL/GenBank/DDBJ whole genome shotgun (WGS) entry which is preliminary data.</text>
</comment>
<dbReference type="AlphaFoldDB" id="A0A917LQA6"/>
<evidence type="ECO:0000313" key="1">
    <source>
        <dbReference type="EMBL" id="GGG50912.1"/>
    </source>
</evidence>
<keyword evidence="2" id="KW-1185">Reference proteome</keyword>
<evidence type="ECO:0008006" key="3">
    <source>
        <dbReference type="Google" id="ProtNLM"/>
    </source>
</evidence>
<gene>
    <name evidence="1" type="ORF">GCM10010976_22610</name>
</gene>
<sequence>MKTIIQTLFLIIILQSCTNQKNNSEIFGHWISTKSTNTVELQFFKDSLIYNAWEKTTKFKWESNRTKIYYVQLTNINPELETDFIMEYRLNSEKDTLFVKTSESNFTNEFIKKTAD</sequence>
<accession>A0A917LQA6</accession>
<organism evidence="1 2">
    <name type="scientific">Bizionia arctica</name>
    <dbReference type="NCBI Taxonomy" id="1495645"/>
    <lineage>
        <taxon>Bacteria</taxon>
        <taxon>Pseudomonadati</taxon>
        <taxon>Bacteroidota</taxon>
        <taxon>Flavobacteriia</taxon>
        <taxon>Flavobacteriales</taxon>
        <taxon>Flavobacteriaceae</taxon>
        <taxon>Bizionia</taxon>
    </lineage>
</organism>
<reference evidence="1" key="1">
    <citation type="journal article" date="2014" name="Int. J. Syst. Evol. Microbiol.">
        <title>Complete genome sequence of Corynebacterium casei LMG S-19264T (=DSM 44701T), isolated from a smear-ripened cheese.</title>
        <authorList>
            <consortium name="US DOE Joint Genome Institute (JGI-PGF)"/>
            <person name="Walter F."/>
            <person name="Albersmeier A."/>
            <person name="Kalinowski J."/>
            <person name="Ruckert C."/>
        </authorList>
    </citation>
    <scope>NUCLEOTIDE SEQUENCE</scope>
    <source>
        <strain evidence="1">CGMCC 1.12751</strain>
    </source>
</reference>
<name>A0A917LQA6_9FLAO</name>
<dbReference type="EMBL" id="BMFQ01000003">
    <property type="protein sequence ID" value="GGG50912.1"/>
    <property type="molecule type" value="Genomic_DNA"/>
</dbReference>
<proteinExistence type="predicted"/>
<evidence type="ECO:0000313" key="2">
    <source>
        <dbReference type="Proteomes" id="UP000625976"/>
    </source>
</evidence>
<reference evidence="1" key="2">
    <citation type="submission" date="2020-09" db="EMBL/GenBank/DDBJ databases">
        <authorList>
            <person name="Sun Q."/>
            <person name="Zhou Y."/>
        </authorList>
    </citation>
    <scope>NUCLEOTIDE SEQUENCE</scope>
    <source>
        <strain evidence="1">CGMCC 1.12751</strain>
    </source>
</reference>
<protein>
    <recommendedName>
        <fullName evidence="3">Lipocalin-like domain-containing protein</fullName>
    </recommendedName>
</protein>
<dbReference type="PROSITE" id="PS51257">
    <property type="entry name" value="PROKAR_LIPOPROTEIN"/>
    <property type="match status" value="1"/>
</dbReference>